<dbReference type="Proteomes" id="UP000612362">
    <property type="component" value="Unassembled WGS sequence"/>
</dbReference>
<accession>A0A8J3HWE4</accession>
<gene>
    <name evidence="1" type="ORF">KSX_00160</name>
</gene>
<dbReference type="AlphaFoldDB" id="A0A8J3HWE4"/>
<reference evidence="1" key="1">
    <citation type="submission" date="2020-10" db="EMBL/GenBank/DDBJ databases">
        <title>Taxonomic study of unclassified bacteria belonging to the class Ktedonobacteria.</title>
        <authorList>
            <person name="Yabe S."/>
            <person name="Wang C.M."/>
            <person name="Zheng Y."/>
            <person name="Sakai Y."/>
            <person name="Cavaletti L."/>
            <person name="Monciardini P."/>
            <person name="Donadio S."/>
        </authorList>
    </citation>
    <scope>NUCLEOTIDE SEQUENCE</scope>
    <source>
        <strain evidence="1">SOSP1-1</strain>
    </source>
</reference>
<sequence>MAKHRVHIEAFFDPEDVLIIEVTLPTPGDDGKELRDACSLQVKRQGWKHELVCHALVNHEAQTAFESLFC</sequence>
<evidence type="ECO:0000313" key="1">
    <source>
        <dbReference type="EMBL" id="GHO41853.1"/>
    </source>
</evidence>
<protein>
    <submittedName>
        <fullName evidence="1">Uncharacterized protein</fullName>
    </submittedName>
</protein>
<comment type="caution">
    <text evidence="1">The sequence shown here is derived from an EMBL/GenBank/DDBJ whole genome shotgun (WGS) entry which is preliminary data.</text>
</comment>
<name>A0A8J3HWE4_9CHLR</name>
<organism evidence="1 2">
    <name type="scientific">Ktedonospora formicarum</name>
    <dbReference type="NCBI Taxonomy" id="2778364"/>
    <lineage>
        <taxon>Bacteria</taxon>
        <taxon>Bacillati</taxon>
        <taxon>Chloroflexota</taxon>
        <taxon>Ktedonobacteria</taxon>
        <taxon>Ktedonobacterales</taxon>
        <taxon>Ktedonobacteraceae</taxon>
        <taxon>Ktedonospora</taxon>
    </lineage>
</organism>
<dbReference type="RefSeq" id="WP_220191479.1">
    <property type="nucleotide sequence ID" value="NZ_BNJF01000001.1"/>
</dbReference>
<proteinExistence type="predicted"/>
<evidence type="ECO:0000313" key="2">
    <source>
        <dbReference type="Proteomes" id="UP000612362"/>
    </source>
</evidence>
<keyword evidence="2" id="KW-1185">Reference proteome</keyword>
<dbReference type="EMBL" id="BNJF01000001">
    <property type="protein sequence ID" value="GHO41853.1"/>
    <property type="molecule type" value="Genomic_DNA"/>
</dbReference>